<dbReference type="InterPro" id="IPR011032">
    <property type="entry name" value="GroES-like_sf"/>
</dbReference>
<dbReference type="GO" id="GO:0005739">
    <property type="term" value="C:mitochondrion"/>
    <property type="evidence" value="ECO:0007669"/>
    <property type="project" value="TreeGrafter"/>
</dbReference>
<name>A0A210R6R4_MIZYE</name>
<dbReference type="SUPFAM" id="SSF50129">
    <property type="entry name" value="GroES-like"/>
    <property type="match status" value="1"/>
</dbReference>
<accession>A0A210R6R4</accession>
<dbReference type="STRING" id="6573.A0A210R6R4"/>
<dbReference type="AlphaFoldDB" id="A0A210R6R4"/>
<dbReference type="Gene3D" id="3.40.50.720">
    <property type="entry name" value="NAD(P)-binding Rossmann-like Domain"/>
    <property type="match status" value="1"/>
</dbReference>
<dbReference type="CDD" id="cd08241">
    <property type="entry name" value="QOR1"/>
    <property type="match status" value="1"/>
</dbReference>
<evidence type="ECO:0000259" key="1">
    <source>
        <dbReference type="SMART" id="SM00829"/>
    </source>
</evidence>
<dbReference type="Pfam" id="PF08240">
    <property type="entry name" value="ADH_N"/>
    <property type="match status" value="1"/>
</dbReference>
<dbReference type="Gene3D" id="3.90.180.10">
    <property type="entry name" value="Medium-chain alcohol dehydrogenases, catalytic domain"/>
    <property type="match status" value="1"/>
</dbReference>
<dbReference type="PANTHER" id="PTHR43677:SF4">
    <property type="entry name" value="QUINONE OXIDOREDUCTASE-LIKE PROTEIN 2"/>
    <property type="match status" value="1"/>
</dbReference>
<dbReference type="Proteomes" id="UP000242188">
    <property type="component" value="Unassembled WGS sequence"/>
</dbReference>
<dbReference type="PANTHER" id="PTHR43677">
    <property type="entry name" value="SHORT-CHAIN DEHYDROGENASE/REDUCTASE"/>
    <property type="match status" value="1"/>
</dbReference>
<gene>
    <name evidence="2" type="ORF">KP79_PYT11059</name>
</gene>
<evidence type="ECO:0000313" key="3">
    <source>
        <dbReference type="Proteomes" id="UP000242188"/>
    </source>
</evidence>
<sequence length="353" mass="38076">MNMWSKCRYLAISCRRVQHFQRATYKSAVCTDFSKPLEIIDDGKTFDPSSLGQNEVSVAVKACGVNFSDIMQCKGTYQVVNHPPFVPGVEFAGEVLAVGDKVKRLKKKDRVFGLVKSGSFCQHCVMPEHTVLRTFPDSVSYEVAAASIVSYGTSLMALTRKARLQEGETLFVTGAAGSTGLAAVEIGSKLLKAKVIGSCGGQNKADIVKSKGASHVIDYNTEDVRGRLKELTNGKGPDVVFDTVGGDLFLECLKSLAHEGRILTIGYTSGKIPNIPANYLLIKSVSAIGLYWGDYGTKNSPVFSESIDRCVDGLVSGDFSPHVGAVLPLSEINKAFDMISKRQNIGKVVVTMD</sequence>
<protein>
    <submittedName>
        <fullName evidence="2">Quinone oxidoreductase-like protein 2</fullName>
    </submittedName>
</protein>
<dbReference type="InterPro" id="IPR013154">
    <property type="entry name" value="ADH-like_N"/>
</dbReference>
<dbReference type="SMART" id="SM00829">
    <property type="entry name" value="PKS_ER"/>
    <property type="match status" value="1"/>
</dbReference>
<feature type="domain" description="Enoyl reductase (ER)" evidence="1">
    <location>
        <begin position="43"/>
        <end position="350"/>
    </location>
</feature>
<comment type="caution">
    <text evidence="2">The sequence shown here is derived from an EMBL/GenBank/DDBJ whole genome shotgun (WGS) entry which is preliminary data.</text>
</comment>
<dbReference type="OrthoDB" id="3509362at2759"/>
<dbReference type="GO" id="GO:0016491">
    <property type="term" value="F:oxidoreductase activity"/>
    <property type="evidence" value="ECO:0007669"/>
    <property type="project" value="InterPro"/>
</dbReference>
<dbReference type="InterPro" id="IPR036291">
    <property type="entry name" value="NAD(P)-bd_dom_sf"/>
</dbReference>
<proteinExistence type="predicted"/>
<dbReference type="EMBL" id="NEDP02000101">
    <property type="protein sequence ID" value="OWF56747.1"/>
    <property type="molecule type" value="Genomic_DNA"/>
</dbReference>
<evidence type="ECO:0000313" key="2">
    <source>
        <dbReference type="EMBL" id="OWF56747.1"/>
    </source>
</evidence>
<organism evidence="2 3">
    <name type="scientific">Mizuhopecten yessoensis</name>
    <name type="common">Japanese scallop</name>
    <name type="synonym">Patinopecten yessoensis</name>
    <dbReference type="NCBI Taxonomy" id="6573"/>
    <lineage>
        <taxon>Eukaryota</taxon>
        <taxon>Metazoa</taxon>
        <taxon>Spiralia</taxon>
        <taxon>Lophotrochozoa</taxon>
        <taxon>Mollusca</taxon>
        <taxon>Bivalvia</taxon>
        <taxon>Autobranchia</taxon>
        <taxon>Pteriomorphia</taxon>
        <taxon>Pectinida</taxon>
        <taxon>Pectinoidea</taxon>
        <taxon>Pectinidae</taxon>
        <taxon>Mizuhopecten</taxon>
    </lineage>
</organism>
<dbReference type="InterPro" id="IPR051397">
    <property type="entry name" value="Zn-ADH-like_protein"/>
</dbReference>
<keyword evidence="3" id="KW-1185">Reference proteome</keyword>
<dbReference type="SUPFAM" id="SSF51735">
    <property type="entry name" value="NAD(P)-binding Rossmann-fold domains"/>
    <property type="match status" value="1"/>
</dbReference>
<dbReference type="Pfam" id="PF00107">
    <property type="entry name" value="ADH_zinc_N"/>
    <property type="match status" value="1"/>
</dbReference>
<reference evidence="2 3" key="1">
    <citation type="journal article" date="2017" name="Nat. Ecol. Evol.">
        <title>Scallop genome provides insights into evolution of bilaterian karyotype and development.</title>
        <authorList>
            <person name="Wang S."/>
            <person name="Zhang J."/>
            <person name="Jiao W."/>
            <person name="Li J."/>
            <person name="Xun X."/>
            <person name="Sun Y."/>
            <person name="Guo X."/>
            <person name="Huan P."/>
            <person name="Dong B."/>
            <person name="Zhang L."/>
            <person name="Hu X."/>
            <person name="Sun X."/>
            <person name="Wang J."/>
            <person name="Zhao C."/>
            <person name="Wang Y."/>
            <person name="Wang D."/>
            <person name="Huang X."/>
            <person name="Wang R."/>
            <person name="Lv J."/>
            <person name="Li Y."/>
            <person name="Zhang Z."/>
            <person name="Liu B."/>
            <person name="Lu W."/>
            <person name="Hui Y."/>
            <person name="Liang J."/>
            <person name="Zhou Z."/>
            <person name="Hou R."/>
            <person name="Li X."/>
            <person name="Liu Y."/>
            <person name="Li H."/>
            <person name="Ning X."/>
            <person name="Lin Y."/>
            <person name="Zhao L."/>
            <person name="Xing Q."/>
            <person name="Dou J."/>
            <person name="Li Y."/>
            <person name="Mao J."/>
            <person name="Guo H."/>
            <person name="Dou H."/>
            <person name="Li T."/>
            <person name="Mu C."/>
            <person name="Jiang W."/>
            <person name="Fu Q."/>
            <person name="Fu X."/>
            <person name="Miao Y."/>
            <person name="Liu J."/>
            <person name="Yu Q."/>
            <person name="Li R."/>
            <person name="Liao H."/>
            <person name="Li X."/>
            <person name="Kong Y."/>
            <person name="Jiang Z."/>
            <person name="Chourrout D."/>
            <person name="Li R."/>
            <person name="Bao Z."/>
        </authorList>
    </citation>
    <scope>NUCLEOTIDE SEQUENCE [LARGE SCALE GENOMIC DNA]</scope>
    <source>
        <strain evidence="2 3">PY_sf001</strain>
    </source>
</reference>
<dbReference type="InterPro" id="IPR020843">
    <property type="entry name" value="ER"/>
</dbReference>
<dbReference type="InterPro" id="IPR013149">
    <property type="entry name" value="ADH-like_C"/>
</dbReference>